<gene>
    <name evidence="5" type="ORF">JCM19314_2070</name>
</gene>
<dbReference type="GO" id="GO:0004829">
    <property type="term" value="F:threonine-tRNA ligase activity"/>
    <property type="evidence" value="ECO:0007669"/>
    <property type="project" value="UniProtKB-EC"/>
</dbReference>
<keyword evidence="2" id="KW-0648">Protein biosynthesis</keyword>
<dbReference type="Proteomes" id="UP000029226">
    <property type="component" value="Unassembled WGS sequence"/>
</dbReference>
<evidence type="ECO:0000259" key="4">
    <source>
        <dbReference type="Pfam" id="PF03129"/>
    </source>
</evidence>
<protein>
    <submittedName>
        <fullName evidence="5">Threonyl-tRNA synthetase</fullName>
        <ecNumber evidence="5">6.1.1.3</ecNumber>
    </submittedName>
</protein>
<dbReference type="SUPFAM" id="SSF52954">
    <property type="entry name" value="Class II aaRS ABD-related"/>
    <property type="match status" value="1"/>
</dbReference>
<name>A0A090QYG7_NONUL</name>
<dbReference type="GO" id="GO:0006418">
    <property type="term" value="P:tRNA aminoacylation for protein translation"/>
    <property type="evidence" value="ECO:0007669"/>
    <property type="project" value="UniProtKB-ARBA"/>
</dbReference>
<dbReference type="EMBL" id="BBMM01000005">
    <property type="protein sequence ID" value="GAL00462.1"/>
    <property type="molecule type" value="Genomic_DNA"/>
</dbReference>
<evidence type="ECO:0000313" key="5">
    <source>
        <dbReference type="EMBL" id="GAL00462.1"/>
    </source>
</evidence>
<accession>A0A090QYG7</accession>
<keyword evidence="1 5" id="KW-0436">Ligase</keyword>
<organism evidence="5 6">
    <name type="scientific">Nonlabens ulvanivorans</name>
    <name type="common">Persicivirga ulvanivorans</name>
    <dbReference type="NCBI Taxonomy" id="906888"/>
    <lineage>
        <taxon>Bacteria</taxon>
        <taxon>Pseudomonadati</taxon>
        <taxon>Bacteroidota</taxon>
        <taxon>Flavobacteriia</taxon>
        <taxon>Flavobacteriales</taxon>
        <taxon>Flavobacteriaceae</taxon>
        <taxon>Nonlabens</taxon>
    </lineage>
</organism>
<proteinExistence type="predicted"/>
<dbReference type="EC" id="6.1.1.3" evidence="5"/>
<dbReference type="Pfam" id="PF03129">
    <property type="entry name" value="HGTP_anticodon"/>
    <property type="match status" value="1"/>
</dbReference>
<reference evidence="5 6" key="1">
    <citation type="journal article" date="2014" name="Genome Announc.">
        <title>Draft Genome Sequences of Marine Flavobacterium Nonlabens Strains NR17, NR24, NR27, NR32, NR33, and Ara13.</title>
        <authorList>
            <person name="Nakanishi M."/>
            <person name="Meirelles P."/>
            <person name="Suzuki R."/>
            <person name="Takatani N."/>
            <person name="Mino S."/>
            <person name="Suda W."/>
            <person name="Oshima K."/>
            <person name="Hattori M."/>
            <person name="Ohkuma M."/>
            <person name="Hosokawa M."/>
            <person name="Miyashita K."/>
            <person name="Thompson F.L."/>
            <person name="Niwa A."/>
            <person name="Sawabe T."/>
            <person name="Sawabe T."/>
        </authorList>
    </citation>
    <scope>NUCLEOTIDE SEQUENCE [LARGE SCALE GENOMIC DNA]</scope>
    <source>
        <strain evidence="6">JCM19314</strain>
    </source>
</reference>
<evidence type="ECO:0000256" key="2">
    <source>
        <dbReference type="ARBA" id="ARBA00022917"/>
    </source>
</evidence>
<dbReference type="InterPro" id="IPR036621">
    <property type="entry name" value="Anticodon-bd_dom_sf"/>
</dbReference>
<keyword evidence="3 5" id="KW-0030">Aminoacyl-tRNA synthetase</keyword>
<comment type="caution">
    <text evidence="5">The sequence shown here is derived from an EMBL/GenBank/DDBJ whole genome shotgun (WGS) entry which is preliminary data.</text>
</comment>
<dbReference type="InterPro" id="IPR004154">
    <property type="entry name" value="Anticodon-bd"/>
</dbReference>
<evidence type="ECO:0000256" key="1">
    <source>
        <dbReference type="ARBA" id="ARBA00022598"/>
    </source>
</evidence>
<evidence type="ECO:0000313" key="6">
    <source>
        <dbReference type="Proteomes" id="UP000029226"/>
    </source>
</evidence>
<dbReference type="AlphaFoldDB" id="A0A090QYG7"/>
<feature type="domain" description="Anticodon-binding" evidence="4">
    <location>
        <begin position="1"/>
        <end position="38"/>
    </location>
</feature>
<evidence type="ECO:0000256" key="3">
    <source>
        <dbReference type="ARBA" id="ARBA00023146"/>
    </source>
</evidence>
<dbReference type="Gene3D" id="3.40.50.800">
    <property type="entry name" value="Anticodon-binding domain"/>
    <property type="match status" value="1"/>
</dbReference>
<sequence length="49" mass="5431">MLIVGEQEEKDGTISVRKHGGDDLGNMTVEAFSQYIKDEIASTIKTFEV</sequence>